<evidence type="ECO:0000256" key="1">
    <source>
        <dbReference type="SAM" id="MobiDB-lite"/>
    </source>
</evidence>
<feature type="region of interest" description="Disordered" evidence="1">
    <location>
        <begin position="161"/>
        <end position="185"/>
    </location>
</feature>
<sequence>SDSMPGYGKDVYSSGDTAPLSSSNTTQPPPFPTESNRDSLNLDDFEKVEADDNMFGAPLPQVPSSDVAGSLGNVAESTQATAIGLVDDIMSKVASAGNDDLFMAHGLPEDSVQSSSLSDQLKIDERVEKETTVEESAPVTASLSFANDGIGGVLFDPLGNTSASELLPSAPPPPSSSDLLGDLSAKSDDAKTLPVGLDDFLSKGGDFGVKDSAIQDNKESLDFFVPDNLEIVKEEKEPLLEFSSPETRYEPLKREPTPEDRNPTPPRPDSSFVQDLPSDKKLISSRTPTPPPLEHKVSPSLSREATPPREPTPPRTPTPL</sequence>
<feature type="non-terminal residue" evidence="2">
    <location>
        <position position="1"/>
    </location>
</feature>
<evidence type="ECO:0000313" key="2">
    <source>
        <dbReference type="EMBL" id="KAK7066266.1"/>
    </source>
</evidence>
<proteinExistence type="predicted"/>
<feature type="non-terminal residue" evidence="2">
    <location>
        <position position="320"/>
    </location>
</feature>
<feature type="compositionally biased region" description="Polar residues" evidence="1">
    <location>
        <begin position="14"/>
        <end position="26"/>
    </location>
</feature>
<feature type="compositionally biased region" description="Basic and acidic residues" evidence="1">
    <location>
        <begin position="247"/>
        <end position="262"/>
    </location>
</feature>
<evidence type="ECO:0000313" key="3">
    <source>
        <dbReference type="Proteomes" id="UP001381693"/>
    </source>
</evidence>
<reference evidence="2 3" key="1">
    <citation type="submission" date="2023-11" db="EMBL/GenBank/DDBJ databases">
        <title>Halocaridina rubra genome assembly.</title>
        <authorList>
            <person name="Smith C."/>
        </authorList>
    </citation>
    <scope>NUCLEOTIDE SEQUENCE [LARGE SCALE GENOMIC DNA]</scope>
    <source>
        <strain evidence="2">EP-1</strain>
        <tissue evidence="2">Whole</tissue>
    </source>
</reference>
<organism evidence="2 3">
    <name type="scientific">Halocaridina rubra</name>
    <name type="common">Hawaiian red shrimp</name>
    <dbReference type="NCBI Taxonomy" id="373956"/>
    <lineage>
        <taxon>Eukaryota</taxon>
        <taxon>Metazoa</taxon>
        <taxon>Ecdysozoa</taxon>
        <taxon>Arthropoda</taxon>
        <taxon>Crustacea</taxon>
        <taxon>Multicrustacea</taxon>
        <taxon>Malacostraca</taxon>
        <taxon>Eumalacostraca</taxon>
        <taxon>Eucarida</taxon>
        <taxon>Decapoda</taxon>
        <taxon>Pleocyemata</taxon>
        <taxon>Caridea</taxon>
        <taxon>Atyoidea</taxon>
        <taxon>Atyidae</taxon>
        <taxon>Halocaridina</taxon>
    </lineage>
</organism>
<dbReference type="EMBL" id="JAXCGZ010019290">
    <property type="protein sequence ID" value="KAK7066266.1"/>
    <property type="molecule type" value="Genomic_DNA"/>
</dbReference>
<name>A0AAN8WLR8_HALRR</name>
<dbReference type="Proteomes" id="UP001381693">
    <property type="component" value="Unassembled WGS sequence"/>
</dbReference>
<accession>A0AAN8WLR8</accession>
<protein>
    <submittedName>
        <fullName evidence="2">Uncharacterized protein</fullName>
    </submittedName>
</protein>
<feature type="region of interest" description="Disordered" evidence="1">
    <location>
        <begin position="234"/>
        <end position="320"/>
    </location>
</feature>
<comment type="caution">
    <text evidence="2">The sequence shown here is derived from an EMBL/GenBank/DDBJ whole genome shotgun (WGS) entry which is preliminary data.</text>
</comment>
<gene>
    <name evidence="2" type="ORF">SK128_008177</name>
</gene>
<keyword evidence="3" id="KW-1185">Reference proteome</keyword>
<feature type="region of interest" description="Disordered" evidence="1">
    <location>
        <begin position="1"/>
        <end position="62"/>
    </location>
</feature>
<dbReference type="AlphaFoldDB" id="A0AAN8WLR8"/>
<feature type="compositionally biased region" description="Pro residues" evidence="1">
    <location>
        <begin position="308"/>
        <end position="320"/>
    </location>
</feature>